<evidence type="ECO:0000313" key="2">
    <source>
        <dbReference type="EMBL" id="MCI74124.1"/>
    </source>
</evidence>
<keyword evidence="3" id="KW-1185">Reference proteome</keyword>
<dbReference type="AlphaFoldDB" id="A0A392UNA1"/>
<accession>A0A392UNA1</accession>
<reference evidence="2 3" key="1">
    <citation type="journal article" date="2018" name="Front. Plant Sci.">
        <title>Red Clover (Trifolium pratense) and Zigzag Clover (T. medium) - A Picture of Genomic Similarities and Differences.</title>
        <authorList>
            <person name="Dluhosova J."/>
            <person name="Istvanek J."/>
            <person name="Nedelnik J."/>
            <person name="Repkova J."/>
        </authorList>
    </citation>
    <scope>NUCLEOTIDE SEQUENCE [LARGE SCALE GENOMIC DNA]</scope>
    <source>
        <strain evidence="3">cv. 10/8</strain>
        <tissue evidence="2">Leaf</tissue>
    </source>
</reference>
<dbReference type="Proteomes" id="UP000265520">
    <property type="component" value="Unassembled WGS sequence"/>
</dbReference>
<feature type="coiled-coil region" evidence="1">
    <location>
        <begin position="9"/>
        <end position="36"/>
    </location>
</feature>
<sequence>MGDQPVTKIAVLTAAIKALSDQMAALTTKVDDIANNNTIDKALFLAGRNN</sequence>
<name>A0A392UNA1_9FABA</name>
<dbReference type="EMBL" id="LXQA010853670">
    <property type="protein sequence ID" value="MCI74124.1"/>
    <property type="molecule type" value="Genomic_DNA"/>
</dbReference>
<organism evidence="2 3">
    <name type="scientific">Trifolium medium</name>
    <dbReference type="NCBI Taxonomy" id="97028"/>
    <lineage>
        <taxon>Eukaryota</taxon>
        <taxon>Viridiplantae</taxon>
        <taxon>Streptophyta</taxon>
        <taxon>Embryophyta</taxon>
        <taxon>Tracheophyta</taxon>
        <taxon>Spermatophyta</taxon>
        <taxon>Magnoliopsida</taxon>
        <taxon>eudicotyledons</taxon>
        <taxon>Gunneridae</taxon>
        <taxon>Pentapetalae</taxon>
        <taxon>rosids</taxon>
        <taxon>fabids</taxon>
        <taxon>Fabales</taxon>
        <taxon>Fabaceae</taxon>
        <taxon>Papilionoideae</taxon>
        <taxon>50 kb inversion clade</taxon>
        <taxon>NPAAA clade</taxon>
        <taxon>Hologalegina</taxon>
        <taxon>IRL clade</taxon>
        <taxon>Trifolieae</taxon>
        <taxon>Trifolium</taxon>
    </lineage>
</organism>
<protein>
    <submittedName>
        <fullName evidence="2">Uncharacterized protein</fullName>
    </submittedName>
</protein>
<evidence type="ECO:0000256" key="1">
    <source>
        <dbReference type="SAM" id="Coils"/>
    </source>
</evidence>
<comment type="caution">
    <text evidence="2">The sequence shown here is derived from an EMBL/GenBank/DDBJ whole genome shotgun (WGS) entry which is preliminary data.</text>
</comment>
<proteinExistence type="predicted"/>
<evidence type="ECO:0000313" key="3">
    <source>
        <dbReference type="Proteomes" id="UP000265520"/>
    </source>
</evidence>
<keyword evidence="1" id="KW-0175">Coiled coil</keyword>